<gene>
    <name evidence="7" type="ORF">HMPREF2130_11140</name>
</gene>
<dbReference type="AlphaFoldDB" id="A0A095YTH3"/>
<comment type="subcellular location">
    <subcellularLocation>
        <location evidence="1">Membrane</location>
        <topology evidence="1">Multi-pass membrane protein</topology>
    </subcellularLocation>
</comment>
<evidence type="ECO:0000256" key="2">
    <source>
        <dbReference type="ARBA" id="ARBA00008333"/>
    </source>
</evidence>
<keyword evidence="5 6" id="KW-0472">Membrane</keyword>
<feature type="transmembrane region" description="Helical" evidence="6">
    <location>
        <begin position="6"/>
        <end position="25"/>
    </location>
</feature>
<evidence type="ECO:0000313" key="8">
    <source>
        <dbReference type="Proteomes" id="UP000029629"/>
    </source>
</evidence>
<evidence type="ECO:0000256" key="1">
    <source>
        <dbReference type="ARBA" id="ARBA00004141"/>
    </source>
</evidence>
<keyword evidence="4 6" id="KW-1133">Transmembrane helix</keyword>
<accession>A0A095YTH3</accession>
<dbReference type="PANTHER" id="PTHR31632">
    <property type="entry name" value="IRON TRANSPORTER FTH1"/>
    <property type="match status" value="1"/>
</dbReference>
<reference evidence="7 8" key="1">
    <citation type="submission" date="2014-07" db="EMBL/GenBank/DDBJ databases">
        <authorList>
            <person name="McCorrison J."/>
            <person name="Sanka R."/>
            <person name="Torralba M."/>
            <person name="Gillis M."/>
            <person name="Haft D.H."/>
            <person name="Methe B."/>
            <person name="Sutton G."/>
            <person name="Nelson K.E."/>
        </authorList>
    </citation>
    <scope>NUCLEOTIDE SEQUENCE [LARGE SCALE GENOMIC DNA]</scope>
    <source>
        <strain evidence="7 8">DNF00040</strain>
    </source>
</reference>
<feature type="transmembrane region" description="Helical" evidence="6">
    <location>
        <begin position="149"/>
        <end position="169"/>
    </location>
</feature>
<evidence type="ECO:0000313" key="7">
    <source>
        <dbReference type="EMBL" id="KGF25451.1"/>
    </source>
</evidence>
<comment type="caution">
    <text evidence="7">The sequence shown here is derived from an EMBL/GenBank/DDBJ whole genome shotgun (WGS) entry which is preliminary data.</text>
</comment>
<feature type="transmembrane region" description="Helical" evidence="6">
    <location>
        <begin position="181"/>
        <end position="201"/>
    </location>
</feature>
<evidence type="ECO:0000256" key="6">
    <source>
        <dbReference type="SAM" id="Phobius"/>
    </source>
</evidence>
<dbReference type="EMBL" id="JRNI01000094">
    <property type="protein sequence ID" value="KGF25451.1"/>
    <property type="molecule type" value="Genomic_DNA"/>
</dbReference>
<evidence type="ECO:0000256" key="4">
    <source>
        <dbReference type="ARBA" id="ARBA00022989"/>
    </source>
</evidence>
<keyword evidence="3 6" id="KW-0812">Transmembrane</keyword>
<dbReference type="Proteomes" id="UP000029629">
    <property type="component" value="Unassembled WGS sequence"/>
</dbReference>
<feature type="transmembrane region" description="Helical" evidence="6">
    <location>
        <begin position="69"/>
        <end position="91"/>
    </location>
</feature>
<proteinExistence type="inferred from homology"/>
<evidence type="ECO:0000256" key="5">
    <source>
        <dbReference type="ARBA" id="ARBA00023136"/>
    </source>
</evidence>
<comment type="similarity">
    <text evidence="2">Belongs to the oxidase-dependent Fe transporter (OFeT) (TC 9.A.10.1) family.</text>
</comment>
<dbReference type="PANTHER" id="PTHR31632:SF2">
    <property type="entry name" value="PLASMA MEMBRANE IRON PERMEASE"/>
    <property type="match status" value="1"/>
</dbReference>
<protein>
    <submittedName>
        <fullName evidence="7">Membrane protein</fullName>
    </submittedName>
</protein>
<name>A0A095YTH3_9BURK</name>
<feature type="transmembrane region" description="Helical" evidence="6">
    <location>
        <begin position="37"/>
        <end position="63"/>
    </location>
</feature>
<organism evidence="7 8">
    <name type="scientific">Oligella urethralis DNF00040</name>
    <dbReference type="NCBI Taxonomy" id="1401065"/>
    <lineage>
        <taxon>Bacteria</taxon>
        <taxon>Pseudomonadati</taxon>
        <taxon>Pseudomonadota</taxon>
        <taxon>Betaproteobacteria</taxon>
        <taxon>Burkholderiales</taxon>
        <taxon>Alcaligenaceae</taxon>
        <taxon>Oligella</taxon>
    </lineage>
</organism>
<dbReference type="GeneID" id="93428869"/>
<dbReference type="GO" id="GO:0033573">
    <property type="term" value="C:high-affinity iron permease complex"/>
    <property type="evidence" value="ECO:0007669"/>
    <property type="project" value="InterPro"/>
</dbReference>
<dbReference type="GO" id="GO:0015093">
    <property type="term" value="F:ferrous iron transmembrane transporter activity"/>
    <property type="evidence" value="ECO:0007669"/>
    <property type="project" value="TreeGrafter"/>
</dbReference>
<feature type="transmembrane region" description="Helical" evidence="6">
    <location>
        <begin position="112"/>
        <end position="129"/>
    </location>
</feature>
<dbReference type="OrthoDB" id="5294331at2"/>
<sequence length="285" mass="32140">MGQVAFVVWRECFEALLVIGIIYAWMAKQEDRSCMRYLWGGVLLGILVAVILALVIYGVFSALEGAPQTIFMIIMQIIACVLIVQMVYWMHKNARHMKSAIESEMVKSRESYAWWGALFVILVAIAREGSEIVVFLSAQIMALNAQNSLAFITEVAIGLLASLATFYLFILTSRVVSWKKFFNVTGFLLLFLGLSLLMRAVEDVVNLLVESDYIELLPAWTYSELWDSSALLSTSSVVGNLAGSFFAYRDQPTLLNVIVFVVFWALVVFIFKRPNHHEIQRVEVA</sequence>
<dbReference type="eggNOG" id="COG0672">
    <property type="taxonomic scope" value="Bacteria"/>
</dbReference>
<dbReference type="Pfam" id="PF03239">
    <property type="entry name" value="FTR1"/>
    <property type="match status" value="1"/>
</dbReference>
<evidence type="ECO:0000256" key="3">
    <source>
        <dbReference type="ARBA" id="ARBA00022692"/>
    </source>
</evidence>
<dbReference type="RefSeq" id="WP_018027415.1">
    <property type="nucleotide sequence ID" value="NZ_JRNI01000094.1"/>
</dbReference>
<feature type="transmembrane region" description="Helical" evidence="6">
    <location>
        <begin position="253"/>
        <end position="271"/>
    </location>
</feature>
<dbReference type="InterPro" id="IPR004923">
    <property type="entry name" value="FTR1/Fip1/EfeU"/>
</dbReference>
<keyword evidence="8" id="KW-1185">Reference proteome</keyword>